<dbReference type="EMBL" id="DXEX01000060">
    <property type="protein sequence ID" value="HIX58543.1"/>
    <property type="molecule type" value="Genomic_DNA"/>
</dbReference>
<keyword evidence="4 7" id="KW-0418">Kinase</keyword>
<organism evidence="7 8">
    <name type="scientific">Candidatus Blautia gallistercoris</name>
    <dbReference type="NCBI Taxonomy" id="2838490"/>
    <lineage>
        <taxon>Bacteria</taxon>
        <taxon>Bacillati</taxon>
        <taxon>Bacillota</taxon>
        <taxon>Clostridia</taxon>
        <taxon>Lachnospirales</taxon>
        <taxon>Lachnospiraceae</taxon>
        <taxon>Blautia</taxon>
    </lineage>
</organism>
<dbReference type="PANTHER" id="PTHR43085:SF1">
    <property type="entry name" value="PSEUDOURIDINE KINASE-RELATED"/>
    <property type="match status" value="1"/>
</dbReference>
<dbReference type="GO" id="GO:0005524">
    <property type="term" value="F:ATP binding"/>
    <property type="evidence" value="ECO:0007669"/>
    <property type="project" value="UniProtKB-KW"/>
</dbReference>
<protein>
    <submittedName>
        <fullName evidence="7">Sugar kinase</fullName>
    </submittedName>
</protein>
<evidence type="ECO:0000313" key="7">
    <source>
        <dbReference type="EMBL" id="HIX58543.1"/>
    </source>
</evidence>
<evidence type="ECO:0000256" key="1">
    <source>
        <dbReference type="ARBA" id="ARBA00010688"/>
    </source>
</evidence>
<evidence type="ECO:0000256" key="3">
    <source>
        <dbReference type="ARBA" id="ARBA00022741"/>
    </source>
</evidence>
<dbReference type="Pfam" id="PF00294">
    <property type="entry name" value="PfkB"/>
    <property type="match status" value="1"/>
</dbReference>
<dbReference type="Proteomes" id="UP000886817">
    <property type="component" value="Unassembled WGS sequence"/>
</dbReference>
<reference evidence="7" key="2">
    <citation type="submission" date="2021-04" db="EMBL/GenBank/DDBJ databases">
        <authorList>
            <person name="Gilroy R."/>
        </authorList>
    </citation>
    <scope>NUCLEOTIDE SEQUENCE</scope>
    <source>
        <strain evidence="7">ChiSjej1B19-8411</strain>
    </source>
</reference>
<accession>A0A9D1WGM1</accession>
<keyword evidence="5" id="KW-0067">ATP-binding</keyword>
<evidence type="ECO:0000256" key="5">
    <source>
        <dbReference type="ARBA" id="ARBA00022840"/>
    </source>
</evidence>
<name>A0A9D1WGM1_9FIRM</name>
<comment type="caution">
    <text evidence="7">The sequence shown here is derived from an EMBL/GenBank/DDBJ whole genome shotgun (WGS) entry which is preliminary data.</text>
</comment>
<keyword evidence="3" id="KW-0547">Nucleotide-binding</keyword>
<dbReference type="InterPro" id="IPR029056">
    <property type="entry name" value="Ribokinase-like"/>
</dbReference>
<evidence type="ECO:0000313" key="8">
    <source>
        <dbReference type="Proteomes" id="UP000886817"/>
    </source>
</evidence>
<dbReference type="SUPFAM" id="SSF53613">
    <property type="entry name" value="Ribokinase-like"/>
    <property type="match status" value="1"/>
</dbReference>
<evidence type="ECO:0000256" key="2">
    <source>
        <dbReference type="ARBA" id="ARBA00022679"/>
    </source>
</evidence>
<keyword evidence="2" id="KW-0808">Transferase</keyword>
<proteinExistence type="inferred from homology"/>
<dbReference type="GO" id="GO:0016301">
    <property type="term" value="F:kinase activity"/>
    <property type="evidence" value="ECO:0007669"/>
    <property type="project" value="UniProtKB-KW"/>
</dbReference>
<dbReference type="AlphaFoldDB" id="A0A9D1WGM1"/>
<dbReference type="Gene3D" id="3.40.1190.20">
    <property type="match status" value="1"/>
</dbReference>
<evidence type="ECO:0000259" key="6">
    <source>
        <dbReference type="Pfam" id="PF00294"/>
    </source>
</evidence>
<dbReference type="InterPro" id="IPR050306">
    <property type="entry name" value="PfkB_Carbo_kinase"/>
</dbReference>
<comment type="similarity">
    <text evidence="1">Belongs to the carbohydrate kinase PfkB family.</text>
</comment>
<dbReference type="CDD" id="cd01166">
    <property type="entry name" value="KdgK"/>
    <property type="match status" value="1"/>
</dbReference>
<sequence length="315" mass="34201">MPQMITIGETMAAFTPASTGPLRYVTDYRMRIAGAESNVAIGAAKLGIDVAWVSRLGTDEFGQFIRNQTRAEGVDCRYLIFDQEHPTGIMFKETGAGETRVFYYRAGSAASHLTPLDLDEALFQGAALLHMTGITPVLSESCRQTTLAAFDLADQYHLKISFDPNIRRKLWGSRDFTELLRQLSLRSHYLLLGLEEASLLFHTTVPEELAEMIFRDGRTEAILLKNGADGAMALTPDQILSLPPHPCRCIEPIGAGDGFNAGFLAGILQGKDIAAAGRMGCICGALATQTTGDVEGYPDSSQMEAILSGTPCIYR</sequence>
<evidence type="ECO:0000256" key="4">
    <source>
        <dbReference type="ARBA" id="ARBA00022777"/>
    </source>
</evidence>
<feature type="domain" description="Carbohydrate kinase PfkB" evidence="6">
    <location>
        <begin position="3"/>
        <end position="298"/>
    </location>
</feature>
<reference evidence="7" key="1">
    <citation type="journal article" date="2021" name="PeerJ">
        <title>Extensive microbial diversity within the chicken gut microbiome revealed by metagenomics and culture.</title>
        <authorList>
            <person name="Gilroy R."/>
            <person name="Ravi A."/>
            <person name="Getino M."/>
            <person name="Pursley I."/>
            <person name="Horton D.L."/>
            <person name="Alikhan N.F."/>
            <person name="Baker D."/>
            <person name="Gharbi K."/>
            <person name="Hall N."/>
            <person name="Watson M."/>
            <person name="Adriaenssens E.M."/>
            <person name="Foster-Nyarko E."/>
            <person name="Jarju S."/>
            <person name="Secka A."/>
            <person name="Antonio M."/>
            <person name="Oren A."/>
            <person name="Chaudhuri R.R."/>
            <person name="La Ragione R."/>
            <person name="Hildebrand F."/>
            <person name="Pallen M.J."/>
        </authorList>
    </citation>
    <scope>NUCLEOTIDE SEQUENCE</scope>
    <source>
        <strain evidence="7">ChiSjej1B19-8411</strain>
    </source>
</reference>
<gene>
    <name evidence="7" type="ORF">IAA45_02335</name>
</gene>
<dbReference type="InterPro" id="IPR011611">
    <property type="entry name" value="PfkB_dom"/>
</dbReference>
<dbReference type="PANTHER" id="PTHR43085">
    <property type="entry name" value="HEXOKINASE FAMILY MEMBER"/>
    <property type="match status" value="1"/>
</dbReference>